<reference evidence="2" key="1">
    <citation type="submission" date="2022-10" db="EMBL/GenBank/DDBJ databases">
        <authorList>
            <person name="Chen Y."/>
            <person name="Dougan E. K."/>
            <person name="Chan C."/>
            <person name="Rhodes N."/>
            <person name="Thang M."/>
        </authorList>
    </citation>
    <scope>NUCLEOTIDE SEQUENCE</scope>
</reference>
<dbReference type="EMBL" id="CAMXCT020002291">
    <property type="protein sequence ID" value="CAL1150478.1"/>
    <property type="molecule type" value="Genomic_DNA"/>
</dbReference>
<dbReference type="Proteomes" id="UP001152797">
    <property type="component" value="Unassembled WGS sequence"/>
</dbReference>
<evidence type="ECO:0000313" key="2">
    <source>
        <dbReference type="EMBL" id="CAI3997103.1"/>
    </source>
</evidence>
<dbReference type="AlphaFoldDB" id="A0A9P1CUD3"/>
<protein>
    <submittedName>
        <fullName evidence="2">Uncharacterized protein</fullName>
    </submittedName>
</protein>
<sequence>MPAQPFSARKSLAVKPLQIRQHVQKSLVQESVKFERRTRETETNDEWVTGENLFPKNHERWAHKVDAGTRESLDSKSDGKKITLERMPFPATGAYMGKIWRNPVTARLSLKKVSTQNNFQLIDLYTRSRVSGTPSELAKDPYLYKPVILSLRTWMYHDFFRQKKLVASADENGMVKWVLDLPCVDAPINAGQKSSVLYYMPMALMSSFTKDAATVASTLLALIALGLLSAMCNSAQLYSRQRIYGLPVRILHLTVLIFTVMQSTMDTMALMGYIITFMFVAMDVFDGDLRMLTSYRFWCRYAVVRELPMRCFICRREGAAHLEELIGERAAIPSTVHGLSTWLKEYSFVVELCGTLCQLERISLKEWQAVLAEQQEGRKFTYVSFGLFDKTTPSMWHFCEDFEVPTIAGVEVQVRPTKGGPVQTTIVQSY</sequence>
<evidence type="ECO:0000313" key="4">
    <source>
        <dbReference type="Proteomes" id="UP001152797"/>
    </source>
</evidence>
<organism evidence="2">
    <name type="scientific">Cladocopium goreaui</name>
    <dbReference type="NCBI Taxonomy" id="2562237"/>
    <lineage>
        <taxon>Eukaryota</taxon>
        <taxon>Sar</taxon>
        <taxon>Alveolata</taxon>
        <taxon>Dinophyceae</taxon>
        <taxon>Suessiales</taxon>
        <taxon>Symbiodiniaceae</taxon>
        <taxon>Cladocopium</taxon>
    </lineage>
</organism>
<dbReference type="EMBL" id="CAMXCT010002291">
    <property type="protein sequence ID" value="CAI3997103.1"/>
    <property type="molecule type" value="Genomic_DNA"/>
</dbReference>
<dbReference type="EMBL" id="CAMXCT030002291">
    <property type="protein sequence ID" value="CAL4784415.1"/>
    <property type="molecule type" value="Genomic_DNA"/>
</dbReference>
<keyword evidence="4" id="KW-1185">Reference proteome</keyword>
<gene>
    <name evidence="2" type="ORF">C1SCF055_LOCUS23518</name>
</gene>
<name>A0A9P1CUD3_9DINO</name>
<keyword evidence="1" id="KW-0812">Transmembrane</keyword>
<accession>A0A9P1CUD3</accession>
<evidence type="ECO:0000256" key="1">
    <source>
        <dbReference type="SAM" id="Phobius"/>
    </source>
</evidence>
<evidence type="ECO:0000313" key="3">
    <source>
        <dbReference type="EMBL" id="CAL4784415.1"/>
    </source>
</evidence>
<comment type="caution">
    <text evidence="2">The sequence shown here is derived from an EMBL/GenBank/DDBJ whole genome shotgun (WGS) entry which is preliminary data.</text>
</comment>
<keyword evidence="1" id="KW-1133">Transmembrane helix</keyword>
<keyword evidence="1" id="KW-0472">Membrane</keyword>
<feature type="transmembrane region" description="Helical" evidence="1">
    <location>
        <begin position="212"/>
        <end position="231"/>
    </location>
</feature>
<reference evidence="3 4" key="2">
    <citation type="submission" date="2024-05" db="EMBL/GenBank/DDBJ databases">
        <authorList>
            <person name="Chen Y."/>
            <person name="Shah S."/>
            <person name="Dougan E. K."/>
            <person name="Thang M."/>
            <person name="Chan C."/>
        </authorList>
    </citation>
    <scope>NUCLEOTIDE SEQUENCE [LARGE SCALE GENOMIC DNA]</scope>
</reference>
<dbReference type="OrthoDB" id="411594at2759"/>
<proteinExistence type="predicted"/>